<dbReference type="InterPro" id="IPR013424">
    <property type="entry name" value="Ice-binding_C"/>
</dbReference>
<dbReference type="InterPro" id="IPR024038">
    <property type="entry name" value="MYXO-CTERM"/>
</dbReference>
<dbReference type="NCBIfam" id="TIGR03901">
    <property type="entry name" value="MYXO-CTERM"/>
    <property type="match status" value="1"/>
</dbReference>
<feature type="chain" id="PRO_5045416512" evidence="1">
    <location>
        <begin position="24"/>
        <end position="216"/>
    </location>
</feature>
<organism evidence="3 4">
    <name type="scientific">Sphingoaurantiacus capsulatus</name>
    <dbReference type="NCBI Taxonomy" id="1771310"/>
    <lineage>
        <taxon>Bacteria</taxon>
        <taxon>Pseudomonadati</taxon>
        <taxon>Pseudomonadota</taxon>
        <taxon>Alphaproteobacteria</taxon>
        <taxon>Sphingomonadales</taxon>
        <taxon>Sphingosinicellaceae</taxon>
        <taxon>Sphingoaurantiacus</taxon>
    </lineage>
</organism>
<reference evidence="4" key="1">
    <citation type="journal article" date="2019" name="Int. J. Syst. Evol. Microbiol.">
        <title>The Global Catalogue of Microorganisms (GCM) 10K type strain sequencing project: providing services to taxonomists for standard genome sequencing and annotation.</title>
        <authorList>
            <consortium name="The Broad Institute Genomics Platform"/>
            <consortium name="The Broad Institute Genome Sequencing Center for Infectious Disease"/>
            <person name="Wu L."/>
            <person name="Ma J."/>
        </authorList>
    </citation>
    <scope>NUCLEOTIDE SEQUENCE [LARGE SCALE GENOMIC DNA]</scope>
    <source>
        <strain evidence="4">KCTC 42644</strain>
    </source>
</reference>
<name>A0ABV7XBX6_9SPHN</name>
<dbReference type="Proteomes" id="UP001595615">
    <property type="component" value="Unassembled WGS sequence"/>
</dbReference>
<dbReference type="NCBIfam" id="NF038118">
    <property type="entry name" value="PEP_CTERM_CCXG"/>
    <property type="match status" value="1"/>
</dbReference>
<evidence type="ECO:0000256" key="1">
    <source>
        <dbReference type="SAM" id="SignalP"/>
    </source>
</evidence>
<keyword evidence="4" id="KW-1185">Reference proteome</keyword>
<sequence length="216" mass="22294">MRVVTKLAMAATLALSAAMPATASQILWQSRAGSGGGFNNAEAFRTAVNASMATAATPGYGDATIGLFQGITNGTLFGSNSNIVHRTTINFAVATPSVWDFRFSYDFGGGGAIFIDGAASMFRSYDSWAGGDIGGPDAFAAFNQNLGAGVHQLVVYGYEGCCDGPVSGQYRADGGNWTTFGANDGLTPEEVPEPAALAFLGLGVAGLALRRRRRQG</sequence>
<gene>
    <name evidence="3" type="ORF">ACFOMD_13755</name>
</gene>
<feature type="signal peptide" evidence="1">
    <location>
        <begin position="1"/>
        <end position="23"/>
    </location>
</feature>
<evidence type="ECO:0000313" key="3">
    <source>
        <dbReference type="EMBL" id="MFC3713641.1"/>
    </source>
</evidence>
<accession>A0ABV7XBX6</accession>
<dbReference type="NCBIfam" id="TIGR02595">
    <property type="entry name" value="PEP_CTERM"/>
    <property type="match status" value="1"/>
</dbReference>
<proteinExistence type="predicted"/>
<evidence type="ECO:0000313" key="4">
    <source>
        <dbReference type="Proteomes" id="UP001595615"/>
    </source>
</evidence>
<protein>
    <submittedName>
        <fullName evidence="3">CCXG family PEP-CTERM protein</fullName>
    </submittedName>
</protein>
<comment type="caution">
    <text evidence="3">The sequence shown here is derived from an EMBL/GenBank/DDBJ whole genome shotgun (WGS) entry which is preliminary data.</text>
</comment>
<dbReference type="Pfam" id="PF07589">
    <property type="entry name" value="PEP-CTERM"/>
    <property type="match status" value="1"/>
</dbReference>
<evidence type="ECO:0000259" key="2">
    <source>
        <dbReference type="Pfam" id="PF07589"/>
    </source>
</evidence>
<dbReference type="RefSeq" id="WP_380862335.1">
    <property type="nucleotide sequence ID" value="NZ_JBHRXV010000011.1"/>
</dbReference>
<dbReference type="EMBL" id="JBHRXV010000011">
    <property type="protein sequence ID" value="MFC3713641.1"/>
    <property type="molecule type" value="Genomic_DNA"/>
</dbReference>
<feature type="domain" description="Ice-binding protein C-terminal" evidence="2">
    <location>
        <begin position="191"/>
        <end position="212"/>
    </location>
</feature>
<keyword evidence="1" id="KW-0732">Signal</keyword>